<accession>A0ABM6EH11</accession>
<evidence type="ECO:0000313" key="1">
    <source>
        <dbReference type="EMBL" id="AOV96072.1"/>
    </source>
</evidence>
<protein>
    <submittedName>
        <fullName evidence="1">Uncharacterized protein</fullName>
    </submittedName>
</protein>
<evidence type="ECO:0000313" key="2">
    <source>
        <dbReference type="Proteomes" id="UP000175893"/>
    </source>
</evidence>
<keyword evidence="2" id="KW-1185">Reference proteome</keyword>
<dbReference type="EMBL" id="CP016043">
    <property type="protein sequence ID" value="AOV96072.1"/>
    <property type="molecule type" value="Genomic_DNA"/>
</dbReference>
<organism evidence="1 2">
    <name type="scientific">Edwardsiella hoshinae</name>
    <dbReference type="NCBI Taxonomy" id="93378"/>
    <lineage>
        <taxon>Bacteria</taxon>
        <taxon>Pseudomonadati</taxon>
        <taxon>Pseudomonadota</taxon>
        <taxon>Gammaproteobacteria</taxon>
        <taxon>Enterobacterales</taxon>
        <taxon>Hafniaceae</taxon>
        <taxon>Edwardsiella</taxon>
    </lineage>
</organism>
<dbReference type="InterPro" id="IPR059206">
    <property type="entry name" value="Sll1717-like"/>
</dbReference>
<reference evidence="1 2" key="1">
    <citation type="submission" date="2016-06" db="EMBL/GenBank/DDBJ databases">
        <title>Complete genome sequence of Edwardsiella hoshinae ATCC 35051.</title>
        <authorList>
            <person name="Reichley S.R."/>
            <person name="Waldbieser G.C."/>
            <person name="Lawrence M.L."/>
            <person name="Griffin M.J."/>
        </authorList>
    </citation>
    <scope>NUCLEOTIDE SEQUENCE [LARGE SCALE GENOMIC DNA]</scope>
    <source>
        <strain evidence="1 2">ATCC 35051</strain>
    </source>
</reference>
<dbReference type="InterPro" id="IPR027417">
    <property type="entry name" value="P-loop_NTPase"/>
</dbReference>
<dbReference type="NCBIfam" id="NF047389">
    <property type="entry name" value="ATPase_Sll1717"/>
    <property type="match status" value="1"/>
</dbReference>
<dbReference type="RefSeq" id="WP_070244553.1">
    <property type="nucleotide sequence ID" value="NZ_CP016043.1"/>
</dbReference>
<proteinExistence type="predicted"/>
<gene>
    <name evidence="1" type="ORF">A9798_03320</name>
</gene>
<dbReference type="SUPFAM" id="SSF52540">
    <property type="entry name" value="P-loop containing nucleoside triphosphate hydrolases"/>
    <property type="match status" value="1"/>
</dbReference>
<sequence>MHKFKDINFEYTDAQEERLHAPNLINEAFVDINKITDSIFKPNKYIVYGPKGAGKSALASKLMFTAQEQWDFFCEIDDLEEFEFSLLKRTSGVGGEKIGGVVIVWKLLLYIRVLSLYGEDELISDSSSNLNGLITDLKKYGFLSTQSLVEVVQETSRKGLYAKFSNLFGALGLQGNIDRASEQKVKDPAGLVNAIEKALVELGEVKNKHYLIIDGLDYLLRNGKDYSQYLVDLVAAVRQVNNFFSSMRNDSKVVILFRDEILDILPDPNLTKRTTDNGIALNWYDKEGKQFDSYLLKVIENRAKLAGYTEGIKELWKMWFPDKIGKKDSILFILDNSRYLPRDLISFFRSLQRLEKSPPFSVQDIYSATSSYSEWFVSELSDALVGLVNEEIRKSIPEILSDIGPRFTAKEFYEALKEYDVTMEIADSILDVLFNTSWIGNVWDKFGSPRYAWRHRREKAVMNPKKGCLVHNGLLKSLNLT</sequence>
<dbReference type="Proteomes" id="UP000175893">
    <property type="component" value="Chromosome"/>
</dbReference>
<name>A0ABM6EH11_9GAMM</name>